<accession>A0A1W6ZSU2</accession>
<evidence type="ECO:0000313" key="1">
    <source>
        <dbReference type="EMBL" id="ARP99794.1"/>
    </source>
</evidence>
<organism evidence="1 2">
    <name type="scientific">Pseudorhodoplanes sinuspersici</name>
    <dbReference type="NCBI Taxonomy" id="1235591"/>
    <lineage>
        <taxon>Bacteria</taxon>
        <taxon>Pseudomonadati</taxon>
        <taxon>Pseudomonadota</taxon>
        <taxon>Alphaproteobacteria</taxon>
        <taxon>Hyphomicrobiales</taxon>
        <taxon>Pseudorhodoplanes</taxon>
    </lineage>
</organism>
<protein>
    <submittedName>
        <fullName evidence="1">Uncharacterized protein</fullName>
    </submittedName>
</protein>
<name>A0A1W6ZSU2_9HYPH</name>
<gene>
    <name evidence="1" type="ORF">CAK95_12395</name>
</gene>
<dbReference type="AlphaFoldDB" id="A0A1W6ZSU2"/>
<evidence type="ECO:0000313" key="2">
    <source>
        <dbReference type="Proteomes" id="UP000194137"/>
    </source>
</evidence>
<sequence length="71" mass="7693">MEIFKKAALGSAVLLCLAQFLPGDAVASCNCGADTSAIEPYIEDMRWLTHGHVPVQTDELCPLTIQLECQD</sequence>
<reference evidence="1 2" key="1">
    <citation type="submission" date="2017-05" db="EMBL/GenBank/DDBJ databases">
        <title>Full genome sequence of Pseudorhodoplanes sinuspersici.</title>
        <authorList>
            <person name="Dastgheib S.M.M."/>
            <person name="Shavandi M."/>
            <person name="Tirandaz H."/>
        </authorList>
    </citation>
    <scope>NUCLEOTIDE SEQUENCE [LARGE SCALE GENOMIC DNA]</scope>
    <source>
        <strain evidence="1 2">RIPI110</strain>
    </source>
</reference>
<keyword evidence="2" id="KW-1185">Reference proteome</keyword>
<dbReference type="EMBL" id="CP021112">
    <property type="protein sequence ID" value="ARP99794.1"/>
    <property type="molecule type" value="Genomic_DNA"/>
</dbReference>
<dbReference type="Proteomes" id="UP000194137">
    <property type="component" value="Chromosome"/>
</dbReference>
<proteinExistence type="predicted"/>
<dbReference type="KEGG" id="psin:CAK95_12395"/>